<dbReference type="Proteomes" id="UP001156660">
    <property type="component" value="Unassembled WGS sequence"/>
</dbReference>
<name>A0ABQ6AGY5_9GAMM</name>
<protein>
    <submittedName>
        <fullName evidence="2">Uncharacterized protein</fullName>
    </submittedName>
</protein>
<evidence type="ECO:0000256" key="1">
    <source>
        <dbReference type="SAM" id="SignalP"/>
    </source>
</evidence>
<keyword evidence="1" id="KW-0732">Signal</keyword>
<proteinExistence type="predicted"/>
<evidence type="ECO:0000313" key="2">
    <source>
        <dbReference type="EMBL" id="GLR74903.1"/>
    </source>
</evidence>
<feature type="signal peptide" evidence="1">
    <location>
        <begin position="1"/>
        <end position="19"/>
    </location>
</feature>
<sequence>MKYARLTILVTLFSFNSFALEGSTEIGPKVSCEQTDGSIVITYATLCKVAKGTIK</sequence>
<reference evidence="3" key="1">
    <citation type="journal article" date="2019" name="Int. J. Syst. Evol. Microbiol.">
        <title>The Global Catalogue of Microorganisms (GCM) 10K type strain sequencing project: providing services to taxonomists for standard genome sequencing and annotation.</title>
        <authorList>
            <consortium name="The Broad Institute Genomics Platform"/>
            <consortium name="The Broad Institute Genome Sequencing Center for Infectious Disease"/>
            <person name="Wu L."/>
            <person name="Ma J."/>
        </authorList>
    </citation>
    <scope>NUCLEOTIDE SEQUENCE [LARGE SCALE GENOMIC DNA]</scope>
    <source>
        <strain evidence="3">NBRC 105001</strain>
    </source>
</reference>
<dbReference type="EMBL" id="BSOU01000004">
    <property type="protein sequence ID" value="GLR74903.1"/>
    <property type="molecule type" value="Genomic_DNA"/>
</dbReference>
<gene>
    <name evidence="2" type="ORF">GCM10007855_17770</name>
</gene>
<comment type="caution">
    <text evidence="2">The sequence shown here is derived from an EMBL/GenBank/DDBJ whole genome shotgun (WGS) entry which is preliminary data.</text>
</comment>
<keyword evidence="3" id="KW-1185">Reference proteome</keyword>
<evidence type="ECO:0000313" key="3">
    <source>
        <dbReference type="Proteomes" id="UP001156660"/>
    </source>
</evidence>
<feature type="chain" id="PRO_5045243303" evidence="1">
    <location>
        <begin position="20"/>
        <end position="55"/>
    </location>
</feature>
<dbReference type="RefSeq" id="WP_170066686.1">
    <property type="nucleotide sequence ID" value="NZ_BSOU01000004.1"/>
</dbReference>
<accession>A0ABQ6AGY5</accession>
<organism evidence="2 3">
    <name type="scientific">Aliivibrio sifiae</name>
    <dbReference type="NCBI Taxonomy" id="566293"/>
    <lineage>
        <taxon>Bacteria</taxon>
        <taxon>Pseudomonadati</taxon>
        <taxon>Pseudomonadota</taxon>
        <taxon>Gammaproteobacteria</taxon>
        <taxon>Vibrionales</taxon>
        <taxon>Vibrionaceae</taxon>
        <taxon>Aliivibrio</taxon>
    </lineage>
</organism>